<dbReference type="SUPFAM" id="SSF47240">
    <property type="entry name" value="Ferritin-like"/>
    <property type="match status" value="1"/>
</dbReference>
<dbReference type="Pfam" id="PF00210">
    <property type="entry name" value="Ferritin"/>
    <property type="match status" value="1"/>
</dbReference>
<sequence>MTHFSKLMYIWSREEVEHSLKMFDYLKSRDSWAKSNSLMLPKPLESNEPRTILESITEYQRTVSDSYYEIAEQALLEKDFATYNFLKFFIEDQIQEEKKCTDINDAFRLSKDYLRVDKRIEEICKEYHGEDHGNHGHK</sequence>
<organism evidence="2 3">
    <name type="scientific">Mycoplasma amphoriforme A39</name>
    <dbReference type="NCBI Taxonomy" id="572419"/>
    <lineage>
        <taxon>Bacteria</taxon>
        <taxon>Bacillati</taxon>
        <taxon>Mycoplasmatota</taxon>
        <taxon>Mollicutes</taxon>
        <taxon>Mycoplasmataceae</taxon>
        <taxon>Mycoplasma</taxon>
    </lineage>
</organism>
<gene>
    <name evidence="2" type="ORF">MAMA39_06560</name>
</gene>
<evidence type="ECO:0000313" key="3">
    <source>
        <dbReference type="Proteomes" id="UP000261764"/>
    </source>
</evidence>
<reference evidence="2 3" key="1">
    <citation type="journal article" date="2015" name="Clin. Infect. Dis.">
        <title>Genomic Investigations unmask Mycoplasma amphoriforme, a new respiratory pathogen.</title>
        <authorList>
            <person name="Gillespie S.H."/>
            <person name="Ling C.L."/>
            <person name="Oravcova K."/>
            <person name="Pinheiro M."/>
            <person name="Wells L."/>
            <person name="Bryant J.M."/>
            <person name="McHugh T.D."/>
            <person name="Bebear C."/>
            <person name="Webster D."/>
            <person name="Harris S.R."/>
            <person name="Seth-Smith H.M."/>
            <person name="Thomson N.R."/>
        </authorList>
    </citation>
    <scope>NUCLEOTIDE SEQUENCE [LARGE SCALE GENOMIC DNA]</scope>
    <source>
        <strain evidence="2 3">A39</strain>
    </source>
</reference>
<dbReference type="InterPro" id="IPR012347">
    <property type="entry name" value="Ferritin-like"/>
</dbReference>
<dbReference type="InterPro" id="IPR009040">
    <property type="entry name" value="Ferritin-like_diiron"/>
</dbReference>
<dbReference type="Gene3D" id="1.20.1260.10">
    <property type="match status" value="1"/>
</dbReference>
<feature type="domain" description="Ferritin-like diiron" evidence="1">
    <location>
        <begin position="1"/>
        <end position="111"/>
    </location>
</feature>
<dbReference type="AlphaFoldDB" id="A0A292IJB2"/>
<keyword evidence="3" id="KW-1185">Reference proteome</keyword>
<protein>
    <recommendedName>
        <fullName evidence="1">Ferritin-like diiron domain-containing protein</fullName>
    </recommendedName>
</protein>
<proteinExistence type="predicted"/>
<dbReference type="InterPro" id="IPR008331">
    <property type="entry name" value="Ferritin_DPS_dom"/>
</dbReference>
<dbReference type="EMBL" id="HG937516">
    <property type="protein sequence ID" value="CDN40773.1"/>
    <property type="molecule type" value="Genomic_DNA"/>
</dbReference>
<dbReference type="PROSITE" id="PS50905">
    <property type="entry name" value="FERRITIN_LIKE"/>
    <property type="match status" value="1"/>
</dbReference>
<dbReference type="KEGG" id="mamp:MAMA39_06560"/>
<dbReference type="InterPro" id="IPR009078">
    <property type="entry name" value="Ferritin-like_SF"/>
</dbReference>
<name>A0A292IJB2_9MOLU</name>
<dbReference type="Proteomes" id="UP000261764">
    <property type="component" value="Chromosome I"/>
</dbReference>
<dbReference type="GO" id="GO:0008199">
    <property type="term" value="F:ferric iron binding"/>
    <property type="evidence" value="ECO:0007669"/>
    <property type="project" value="InterPro"/>
</dbReference>
<accession>A0A292IJB2</accession>
<evidence type="ECO:0000259" key="1">
    <source>
        <dbReference type="PROSITE" id="PS50905"/>
    </source>
</evidence>
<evidence type="ECO:0000313" key="2">
    <source>
        <dbReference type="EMBL" id="CDN40773.1"/>
    </source>
</evidence>